<accession>A0A0P7DG43</accession>
<dbReference type="AlphaFoldDB" id="A0A0P7DG43"/>
<comment type="caution">
    <text evidence="1">The sequence shown here is derived from an EMBL/GenBank/DDBJ whole genome shotgun (WGS) entry which is preliminary data.</text>
</comment>
<reference evidence="1 2" key="1">
    <citation type="submission" date="2015-10" db="EMBL/GenBank/DDBJ databases">
        <title>Pseudomonas putida clinical strains.</title>
        <authorList>
            <person name="Molina L."/>
            <person name="Udaondo Z."/>
        </authorList>
    </citation>
    <scope>NUCLEOTIDE SEQUENCE [LARGE SCALE GENOMIC DNA]</scope>
    <source>
        <strain evidence="1 2">HB13667</strain>
    </source>
</reference>
<evidence type="ECO:0000313" key="2">
    <source>
        <dbReference type="Proteomes" id="UP000050437"/>
    </source>
</evidence>
<organism evidence="1 2">
    <name type="scientific">Pseudomonas putida</name>
    <name type="common">Arthrobacter siderocapsulatus</name>
    <dbReference type="NCBI Taxonomy" id="303"/>
    <lineage>
        <taxon>Bacteria</taxon>
        <taxon>Pseudomonadati</taxon>
        <taxon>Pseudomonadota</taxon>
        <taxon>Gammaproteobacteria</taxon>
        <taxon>Pseudomonadales</taxon>
        <taxon>Pseudomonadaceae</taxon>
        <taxon>Pseudomonas</taxon>
    </lineage>
</organism>
<dbReference type="EMBL" id="LKKS01000041">
    <property type="protein sequence ID" value="KPM67307.1"/>
    <property type="molecule type" value="Genomic_DNA"/>
</dbReference>
<gene>
    <name evidence="1" type="ORF">HB13667_07415</name>
</gene>
<proteinExistence type="predicted"/>
<dbReference type="RefSeq" id="WP_054572356.1">
    <property type="nucleotide sequence ID" value="NZ_LKKS01000041.1"/>
</dbReference>
<sequence>MKVISARQVWHDALHENRASALAVAAEQAALGKKGGSADVKIMVMLENHDGQEVCKVYEVRKEGVQETRPGRRLTNDRCAHMLTAGLVLQAIDSLPKSLRHLGHFLYSPVASGNDLSISHGLVWLGSGLEALTDRKKQRAYWMAMAALQSHKILVHGGEAMGPGAVCMFVEDRTGEKMNPQNWARDWQEVWDALCAQVDKLDKQALKPVARVVERLRERNDEAQEIAA</sequence>
<evidence type="ECO:0000313" key="1">
    <source>
        <dbReference type="EMBL" id="KPM67307.1"/>
    </source>
</evidence>
<protein>
    <submittedName>
        <fullName evidence="1">Uncharacterized protein</fullName>
    </submittedName>
</protein>
<dbReference type="Proteomes" id="UP000050437">
    <property type="component" value="Unassembled WGS sequence"/>
</dbReference>
<name>A0A0P7DG43_PSEPU</name>